<protein>
    <submittedName>
        <fullName evidence="2">DUF2306 domain-containing protein</fullName>
    </submittedName>
</protein>
<gene>
    <name evidence="2" type="ORF">NV381_09035</name>
</gene>
<organism evidence="2 3">
    <name type="scientific">Paenibacillus radicis</name>
    <name type="common">ex Xue et al. 2023</name>
    <dbReference type="NCBI Taxonomy" id="2972489"/>
    <lineage>
        <taxon>Bacteria</taxon>
        <taxon>Bacillati</taxon>
        <taxon>Bacillota</taxon>
        <taxon>Bacilli</taxon>
        <taxon>Bacillales</taxon>
        <taxon>Paenibacillaceae</taxon>
        <taxon>Paenibacillus</taxon>
    </lineage>
</organism>
<comment type="caution">
    <text evidence="2">The sequence shown here is derived from an EMBL/GenBank/DDBJ whole genome shotgun (WGS) entry which is preliminary data.</text>
</comment>
<evidence type="ECO:0000313" key="3">
    <source>
        <dbReference type="Proteomes" id="UP001300012"/>
    </source>
</evidence>
<feature type="transmembrane region" description="Helical" evidence="1">
    <location>
        <begin position="86"/>
        <end position="108"/>
    </location>
</feature>
<feature type="transmembrane region" description="Helical" evidence="1">
    <location>
        <begin position="151"/>
        <end position="175"/>
    </location>
</feature>
<dbReference type="EMBL" id="JANQBD010000005">
    <property type="protein sequence ID" value="MCR8631344.1"/>
    <property type="molecule type" value="Genomic_DNA"/>
</dbReference>
<accession>A0ABT1YDT4</accession>
<dbReference type="Pfam" id="PF10067">
    <property type="entry name" value="DUF2306"/>
    <property type="match status" value="1"/>
</dbReference>
<dbReference type="InterPro" id="IPR018750">
    <property type="entry name" value="DUF2306_membrane"/>
</dbReference>
<dbReference type="RefSeq" id="WP_258212945.1">
    <property type="nucleotide sequence ID" value="NZ_JANQBD010000005.1"/>
</dbReference>
<keyword evidence="1" id="KW-0472">Membrane</keyword>
<name>A0ABT1YDT4_9BACL</name>
<sequence length="213" mass="24014">MGKSMIRALVIVLALAISAYALIQYGLFDPQKAGLVSIKLRNPDFHLNPWIYALYTHIVTAVLALVIGPFQLFLKPRSTKRLIRHRLLGFVYVGSITISGLVNLYLSLQATGGWVSALGFLLLDIVWVGATWISVFKILGNNVQAHKEWMLRSYALTFAAVTLRIWLPLLIVIYHGNFIQAYQVVAWLCWIPNLLFIEALIRLRPKRSGRLSG</sequence>
<proteinExistence type="predicted"/>
<reference evidence="2 3" key="1">
    <citation type="submission" date="2022-08" db="EMBL/GenBank/DDBJ databases">
        <title>Paenibacillus endoradicis sp. nov., Paenibacillus radicibacter sp. nov and Paenibacillus pararadicis sp. nov., three cold-adapted plant growth-promoting bacteria isolated from root of Larix gmelinii in Great Khingan.</title>
        <authorList>
            <person name="Xue H."/>
        </authorList>
    </citation>
    <scope>NUCLEOTIDE SEQUENCE [LARGE SCALE GENOMIC DNA]</scope>
    <source>
        <strain evidence="2 3">N5-1-1-5</strain>
    </source>
</reference>
<dbReference type="Proteomes" id="UP001300012">
    <property type="component" value="Unassembled WGS sequence"/>
</dbReference>
<evidence type="ECO:0000256" key="1">
    <source>
        <dbReference type="SAM" id="Phobius"/>
    </source>
</evidence>
<feature type="transmembrane region" description="Helical" evidence="1">
    <location>
        <begin position="50"/>
        <end position="74"/>
    </location>
</feature>
<feature type="transmembrane region" description="Helical" evidence="1">
    <location>
        <begin position="181"/>
        <end position="201"/>
    </location>
</feature>
<keyword evidence="1" id="KW-0812">Transmembrane</keyword>
<keyword evidence="1" id="KW-1133">Transmembrane helix</keyword>
<keyword evidence="3" id="KW-1185">Reference proteome</keyword>
<evidence type="ECO:0000313" key="2">
    <source>
        <dbReference type="EMBL" id="MCR8631344.1"/>
    </source>
</evidence>
<feature type="transmembrane region" description="Helical" evidence="1">
    <location>
        <begin position="114"/>
        <end position="139"/>
    </location>
</feature>